<evidence type="ECO:0000256" key="6">
    <source>
        <dbReference type="ARBA" id="ARBA00047942"/>
    </source>
</evidence>
<evidence type="ECO:0000256" key="3">
    <source>
        <dbReference type="ARBA" id="ARBA00022603"/>
    </source>
</evidence>
<dbReference type="PROSITE" id="PS00092">
    <property type="entry name" value="N6_MTASE"/>
    <property type="match status" value="1"/>
</dbReference>
<evidence type="ECO:0000256" key="5">
    <source>
        <dbReference type="ARBA" id="ARBA00022691"/>
    </source>
</evidence>
<dbReference type="GO" id="GO:0009007">
    <property type="term" value="F:site-specific DNA-methyltransferase (adenine-specific) activity"/>
    <property type="evidence" value="ECO:0007669"/>
    <property type="project" value="UniProtKB-EC"/>
</dbReference>
<dbReference type="Pfam" id="PF01555">
    <property type="entry name" value="N6_N4_Mtase"/>
    <property type="match status" value="1"/>
</dbReference>
<dbReference type="GO" id="GO:0032259">
    <property type="term" value="P:methylation"/>
    <property type="evidence" value="ECO:0007669"/>
    <property type="project" value="UniProtKB-KW"/>
</dbReference>
<sequence>MKPNKLELQSANGVNINLEALYQIAPSCFTEVKDEKTGELRHVVNFTTLRQLLGDDAVEDAPEAYQFTWPGKQEARREAARPTNKTLRPVMEDSVDWDTTENVYIEGDNLQVLKLLQKSYLGKIKMIYIDPPYNTGKNLIYKNDFSIDENEFLRKTGELDDYNNRLFINTPSNGRFHSDWCSMIYSRLLVCRSLLSSNGIICLTIDDSEIETVTAIMNEVFGESNHLATIVVKNNPSGRSTTKGASISHEYALFYGANDETTLGRLPRNEYQIARYKEKDNLGAFEWVNFRKHGGYKEDAPSMFYPIYVKKDCSDFRIPNIKWNEVRKEYDILEQPLEDEIVSLPVDEHGRARRWKWGLDRALTAKNEMMARRDRSGIPTVYIKARMNDEGMLPLTVWDDKLYSSTEYGANLLKKMFNAQYFDYPKSLYAVIDSLKIGDLDKDSYVLDFFSGSATTAHAVMQLNAEDGGKRKYLCVQLPEKTDINSEAYKAGYKTIPEIAKERIRRAGKKIKEESGLQGQNLDTGFRVFRLDESNMEEVYFAPKEYKQEQLDLLLDNVKSDRNDLDLLFGAMLDWGVQLSLPMTTEVVDGKTIYSVNDGDLVACFADNVTENVVRTIADKQPLRILFRDSCFERDDAKINIFESLKQQLDWSEEEAMKSIKVI</sequence>
<dbReference type="Proteomes" id="UP001302374">
    <property type="component" value="Chromosome"/>
</dbReference>
<evidence type="ECO:0000259" key="7">
    <source>
        <dbReference type="Pfam" id="PF01555"/>
    </source>
</evidence>
<evidence type="ECO:0000313" key="11">
    <source>
        <dbReference type="Proteomes" id="UP001302374"/>
    </source>
</evidence>
<keyword evidence="11" id="KW-1185">Reference proteome</keyword>
<protein>
    <recommendedName>
        <fullName evidence="2">site-specific DNA-methyltransferase (adenine-specific)</fullName>
        <ecNumber evidence="2">2.1.1.72</ecNumber>
    </recommendedName>
</protein>
<keyword evidence="5" id="KW-0949">S-adenosyl-L-methionine</keyword>
<keyword evidence="4 8" id="KW-0808">Transferase</keyword>
<proteinExistence type="inferred from homology"/>
<dbReference type="InterPro" id="IPR002295">
    <property type="entry name" value="N4/N6-MTase_EcoPI_Mod-like"/>
</dbReference>
<comment type="similarity">
    <text evidence="1">Belongs to the N(4)/N(6)-methyltransferase family.</text>
</comment>
<dbReference type="Proteomes" id="UP000576368">
    <property type="component" value="Unassembled WGS sequence"/>
</dbReference>
<reference evidence="9 11" key="1">
    <citation type="submission" date="2019-09" db="EMBL/GenBank/DDBJ databases">
        <title>Butyricimonas paravirosa DSM 105722 (=214-4 = JCM 18677 = CCUG 65563).</title>
        <authorList>
            <person name="Le Roy T."/>
            <person name="Cani P.D."/>
        </authorList>
    </citation>
    <scope>NUCLEOTIDE SEQUENCE [LARGE SCALE GENOMIC DNA]</scope>
    <source>
        <strain evidence="9 11">DSM 105722</strain>
    </source>
</reference>
<evidence type="ECO:0000256" key="1">
    <source>
        <dbReference type="ARBA" id="ARBA00006594"/>
    </source>
</evidence>
<name>A0A7X5YC54_9BACT</name>
<evidence type="ECO:0000313" key="9">
    <source>
        <dbReference type="EMBL" id="WOF11050.1"/>
    </source>
</evidence>
<keyword evidence="3 8" id="KW-0489">Methyltransferase</keyword>
<evidence type="ECO:0000256" key="4">
    <source>
        <dbReference type="ARBA" id="ARBA00022679"/>
    </source>
</evidence>
<dbReference type="GeneID" id="86889960"/>
<dbReference type="InterPro" id="IPR002052">
    <property type="entry name" value="DNA_methylase_N6_adenine_CS"/>
</dbReference>
<accession>A0A7X5YC54</accession>
<dbReference type="EC" id="2.1.1.72" evidence="2"/>
<feature type="domain" description="DNA methylase N-4/N-6" evidence="7">
    <location>
        <begin position="124"/>
        <end position="466"/>
    </location>
</feature>
<dbReference type="SUPFAM" id="SSF53335">
    <property type="entry name" value="S-adenosyl-L-methionine-dependent methyltransferases"/>
    <property type="match status" value="1"/>
</dbReference>
<dbReference type="Gene3D" id="3.40.50.150">
    <property type="entry name" value="Vaccinia Virus protein VP39"/>
    <property type="match status" value="1"/>
</dbReference>
<dbReference type="AlphaFoldDB" id="A0A7X5YC54"/>
<dbReference type="PIRSF" id="PIRSF015855">
    <property type="entry name" value="TypeIII_Mtase_mKpnI"/>
    <property type="match status" value="1"/>
</dbReference>
<organism evidence="8 10">
    <name type="scientific">Butyricimonas paravirosa</name>
    <dbReference type="NCBI Taxonomy" id="1472417"/>
    <lineage>
        <taxon>Bacteria</taxon>
        <taxon>Pseudomonadati</taxon>
        <taxon>Bacteroidota</taxon>
        <taxon>Bacteroidia</taxon>
        <taxon>Bacteroidales</taxon>
        <taxon>Odoribacteraceae</taxon>
        <taxon>Butyricimonas</taxon>
    </lineage>
</organism>
<dbReference type="InterPro" id="IPR002941">
    <property type="entry name" value="DNA_methylase_N4/N6"/>
</dbReference>
<dbReference type="GO" id="GO:0008170">
    <property type="term" value="F:N-methyltransferase activity"/>
    <property type="evidence" value="ECO:0007669"/>
    <property type="project" value="InterPro"/>
</dbReference>
<dbReference type="EMBL" id="JAATLI010000007">
    <property type="protein sequence ID" value="NJC18382.1"/>
    <property type="molecule type" value="Genomic_DNA"/>
</dbReference>
<evidence type="ECO:0000313" key="10">
    <source>
        <dbReference type="Proteomes" id="UP000576368"/>
    </source>
</evidence>
<dbReference type="PRINTS" id="PR00506">
    <property type="entry name" value="D21N6MTFRASE"/>
</dbReference>
<evidence type="ECO:0000256" key="2">
    <source>
        <dbReference type="ARBA" id="ARBA00011900"/>
    </source>
</evidence>
<evidence type="ECO:0000313" key="8">
    <source>
        <dbReference type="EMBL" id="NJC18382.1"/>
    </source>
</evidence>
<dbReference type="EMBL" id="CP043839">
    <property type="protein sequence ID" value="WOF11050.1"/>
    <property type="molecule type" value="Genomic_DNA"/>
</dbReference>
<dbReference type="GO" id="GO:0003677">
    <property type="term" value="F:DNA binding"/>
    <property type="evidence" value="ECO:0007669"/>
    <property type="project" value="InterPro"/>
</dbReference>
<reference evidence="8 10" key="2">
    <citation type="submission" date="2020-03" db="EMBL/GenBank/DDBJ databases">
        <title>Genomic Encyclopedia of Type Strains, Phase IV (KMG-IV): sequencing the most valuable type-strain genomes for metagenomic binning, comparative biology and taxonomic classification.</title>
        <authorList>
            <person name="Goeker M."/>
        </authorList>
    </citation>
    <scope>NUCLEOTIDE SEQUENCE [LARGE SCALE GENOMIC DNA]</scope>
    <source>
        <strain evidence="8 10">DSM 105722</strain>
    </source>
</reference>
<comment type="catalytic activity">
    <reaction evidence="6">
        <text>a 2'-deoxyadenosine in DNA + S-adenosyl-L-methionine = an N(6)-methyl-2'-deoxyadenosine in DNA + S-adenosyl-L-homocysteine + H(+)</text>
        <dbReference type="Rhea" id="RHEA:15197"/>
        <dbReference type="Rhea" id="RHEA-COMP:12418"/>
        <dbReference type="Rhea" id="RHEA-COMP:12419"/>
        <dbReference type="ChEBI" id="CHEBI:15378"/>
        <dbReference type="ChEBI" id="CHEBI:57856"/>
        <dbReference type="ChEBI" id="CHEBI:59789"/>
        <dbReference type="ChEBI" id="CHEBI:90615"/>
        <dbReference type="ChEBI" id="CHEBI:90616"/>
        <dbReference type="EC" id="2.1.1.72"/>
    </reaction>
</comment>
<dbReference type="RefSeq" id="WP_118302209.1">
    <property type="nucleotide sequence ID" value="NZ_BMPA01000007.1"/>
</dbReference>
<gene>
    <name evidence="9" type="ORF">F1644_01610</name>
    <name evidence="8" type="ORF">GGR15_002009</name>
</gene>
<dbReference type="InterPro" id="IPR029063">
    <property type="entry name" value="SAM-dependent_MTases_sf"/>
</dbReference>